<sequence>MVNTRSHTPRPTEATPLRRWSGRVGSLALAGLGIAHLVINSIGFAREPGADWPLFAVFGIGISLLAAGLAMVTWRDADRLHGGTWARVLVGLAGLVCGYNVVTVLRLHPELILSPVGPGLWSVVGAPALLLAALLPRRPLTR</sequence>
<feature type="transmembrane region" description="Helical" evidence="1">
    <location>
        <begin position="86"/>
        <end position="107"/>
    </location>
</feature>
<proteinExistence type="predicted"/>
<feature type="transmembrane region" description="Helical" evidence="1">
    <location>
        <begin position="27"/>
        <end position="46"/>
    </location>
</feature>
<organism evidence="2 3">
    <name type="scientific">Candidatus Ruania gallistercoris</name>
    <dbReference type="NCBI Taxonomy" id="2838746"/>
    <lineage>
        <taxon>Bacteria</taxon>
        <taxon>Bacillati</taxon>
        <taxon>Actinomycetota</taxon>
        <taxon>Actinomycetes</taxon>
        <taxon>Micrococcales</taxon>
        <taxon>Ruaniaceae</taxon>
        <taxon>Ruania</taxon>
    </lineage>
</organism>
<name>A0A9D2J4J6_9MICO</name>
<evidence type="ECO:0000313" key="2">
    <source>
        <dbReference type="EMBL" id="HIZ36353.1"/>
    </source>
</evidence>
<gene>
    <name evidence="2" type="ORF">H9815_11290</name>
</gene>
<keyword evidence="1" id="KW-0812">Transmembrane</keyword>
<reference evidence="2" key="1">
    <citation type="journal article" date="2021" name="PeerJ">
        <title>Extensive microbial diversity within the chicken gut microbiome revealed by metagenomics and culture.</title>
        <authorList>
            <person name="Gilroy R."/>
            <person name="Ravi A."/>
            <person name="Getino M."/>
            <person name="Pursley I."/>
            <person name="Horton D.L."/>
            <person name="Alikhan N.F."/>
            <person name="Baker D."/>
            <person name="Gharbi K."/>
            <person name="Hall N."/>
            <person name="Watson M."/>
            <person name="Adriaenssens E.M."/>
            <person name="Foster-Nyarko E."/>
            <person name="Jarju S."/>
            <person name="Secka A."/>
            <person name="Antonio M."/>
            <person name="Oren A."/>
            <person name="Chaudhuri R.R."/>
            <person name="La Ragione R."/>
            <person name="Hildebrand F."/>
            <person name="Pallen M.J."/>
        </authorList>
    </citation>
    <scope>NUCLEOTIDE SEQUENCE</scope>
    <source>
        <strain evidence="2">ChiGjej4B4-7305</strain>
    </source>
</reference>
<dbReference type="Proteomes" id="UP000824037">
    <property type="component" value="Unassembled WGS sequence"/>
</dbReference>
<feature type="transmembrane region" description="Helical" evidence="1">
    <location>
        <begin position="119"/>
        <end position="136"/>
    </location>
</feature>
<evidence type="ECO:0000256" key="1">
    <source>
        <dbReference type="SAM" id="Phobius"/>
    </source>
</evidence>
<dbReference type="EMBL" id="DXBY01000192">
    <property type="protein sequence ID" value="HIZ36353.1"/>
    <property type="molecule type" value="Genomic_DNA"/>
</dbReference>
<reference evidence="2" key="2">
    <citation type="submission" date="2021-04" db="EMBL/GenBank/DDBJ databases">
        <authorList>
            <person name="Gilroy R."/>
        </authorList>
    </citation>
    <scope>NUCLEOTIDE SEQUENCE</scope>
    <source>
        <strain evidence="2">ChiGjej4B4-7305</strain>
    </source>
</reference>
<protein>
    <submittedName>
        <fullName evidence="2">Uncharacterized protein</fullName>
    </submittedName>
</protein>
<feature type="transmembrane region" description="Helical" evidence="1">
    <location>
        <begin position="52"/>
        <end position="74"/>
    </location>
</feature>
<accession>A0A9D2J4J6</accession>
<keyword evidence="1" id="KW-0472">Membrane</keyword>
<dbReference type="AlphaFoldDB" id="A0A9D2J4J6"/>
<evidence type="ECO:0000313" key="3">
    <source>
        <dbReference type="Proteomes" id="UP000824037"/>
    </source>
</evidence>
<keyword evidence="1" id="KW-1133">Transmembrane helix</keyword>
<comment type="caution">
    <text evidence="2">The sequence shown here is derived from an EMBL/GenBank/DDBJ whole genome shotgun (WGS) entry which is preliminary data.</text>
</comment>